<reference evidence="3 4" key="1">
    <citation type="journal article" date="2014" name="J. Biotechnol.">
        <title>Complete genome sequence of the actinobacterium Actinoplanes friuliensis HAG 010964, producer of the lipopeptide antibiotic friulimycin.</title>
        <authorList>
            <person name="Ruckert C."/>
            <person name="Szczepanowski R."/>
            <person name="Albersmeier A."/>
            <person name="Goesmann A."/>
            <person name="Fischer N."/>
            <person name="Steinkamper A."/>
            <person name="Puhler A."/>
            <person name="Biener R."/>
            <person name="Schwartz D."/>
            <person name="Kalinowski J."/>
        </authorList>
    </citation>
    <scope>NUCLEOTIDE SEQUENCE [LARGE SCALE GENOMIC DNA]</scope>
    <source>
        <strain evidence="3 4">DSM 7358</strain>
    </source>
</reference>
<dbReference type="AlphaFoldDB" id="U5VPF3"/>
<dbReference type="KEGG" id="afs:AFR_01950"/>
<feature type="compositionally biased region" description="Acidic residues" evidence="1">
    <location>
        <begin position="257"/>
        <end position="266"/>
    </location>
</feature>
<keyword evidence="2" id="KW-0472">Membrane</keyword>
<dbReference type="PATRIC" id="fig|1246995.3.peg.395"/>
<dbReference type="EMBL" id="CP006272">
    <property type="protein sequence ID" value="AGZ38679.1"/>
    <property type="molecule type" value="Genomic_DNA"/>
</dbReference>
<evidence type="ECO:0000256" key="1">
    <source>
        <dbReference type="SAM" id="MobiDB-lite"/>
    </source>
</evidence>
<dbReference type="Proteomes" id="UP000017746">
    <property type="component" value="Chromosome"/>
</dbReference>
<accession>U5VPF3</accession>
<name>U5VPF3_9ACTN</name>
<dbReference type="HOGENOM" id="CLU_033308_0_0_11"/>
<proteinExistence type="predicted"/>
<evidence type="ECO:0000313" key="4">
    <source>
        <dbReference type="Proteomes" id="UP000017746"/>
    </source>
</evidence>
<sequence length="462" mass="46022">MPAGAAPAPCEQAQRYAAQSGSGILRLAKLDLGPAGRQEKPITDVGVGDAKSALVAQSPINSAALARVLDGGPADREDLTDVLQQQAPPSHKKAKSRDIDATEIGPIRLGRGEMTVHAKWDPGMACGAAEGDVTRSEAELNRAGVLEPLVRVPRKVSSVSTTAVEGRGKAARTVASASLTGGDVSVLDGAVKVKVIEPPSLLAGMSLAKGGEVRYLPAVIEVSGKGIKTERLDTAGDNIEVVVDEGTPKSLSGTGEAADDSGDEDTTPGQDSESATAPHDDESPNGAPGANEPADQGDGKVGVLSGLPKMGGLKSASPTPAPGLPAIPDLPLIKETDTEATPAAGPGTRVKVSLGDVRQAASGHAIAAKATAIHIAVTQGSDPQAYGDSGTGVVLDLEMGLLEVAAVSPEPAGGAGVSDVAGSGGGLPITGPRVDVLALSGLALLIAGAAALVFGMRGRPRP</sequence>
<feature type="region of interest" description="Disordered" evidence="1">
    <location>
        <begin position="238"/>
        <end position="329"/>
    </location>
</feature>
<dbReference type="eggNOG" id="ENOG5033K2H">
    <property type="taxonomic scope" value="Bacteria"/>
</dbReference>
<keyword evidence="4" id="KW-1185">Reference proteome</keyword>
<keyword evidence="2" id="KW-0812">Transmembrane</keyword>
<evidence type="ECO:0000256" key="2">
    <source>
        <dbReference type="SAM" id="Phobius"/>
    </source>
</evidence>
<evidence type="ECO:0000313" key="3">
    <source>
        <dbReference type="EMBL" id="AGZ38679.1"/>
    </source>
</evidence>
<protein>
    <submittedName>
        <fullName evidence="3">Uncharacterized protein</fullName>
    </submittedName>
</protein>
<feature type="transmembrane region" description="Helical" evidence="2">
    <location>
        <begin position="436"/>
        <end position="456"/>
    </location>
</feature>
<gene>
    <name evidence="3" type="ORF">AFR_01950</name>
</gene>
<organism evidence="3 4">
    <name type="scientific">Actinoplanes friuliensis DSM 7358</name>
    <dbReference type="NCBI Taxonomy" id="1246995"/>
    <lineage>
        <taxon>Bacteria</taxon>
        <taxon>Bacillati</taxon>
        <taxon>Actinomycetota</taxon>
        <taxon>Actinomycetes</taxon>
        <taxon>Micromonosporales</taxon>
        <taxon>Micromonosporaceae</taxon>
        <taxon>Actinoplanes</taxon>
    </lineage>
</organism>
<keyword evidence="2" id="KW-1133">Transmembrane helix</keyword>